<dbReference type="CDD" id="cd00146">
    <property type="entry name" value="PKD"/>
    <property type="match status" value="4"/>
</dbReference>
<name>A1ZLY0_MICM2</name>
<dbReference type="PROSITE" id="PS50093">
    <property type="entry name" value="PKD"/>
    <property type="match status" value="4"/>
</dbReference>
<reference evidence="2 3" key="1">
    <citation type="submission" date="2007-01" db="EMBL/GenBank/DDBJ databases">
        <authorList>
            <person name="Haygood M."/>
            <person name="Podell S."/>
            <person name="Anderson C."/>
            <person name="Hopkinson B."/>
            <person name="Roe K."/>
            <person name="Barbeau K."/>
            <person name="Gaasterland T."/>
            <person name="Ferriera S."/>
            <person name="Johnson J."/>
            <person name="Kravitz S."/>
            <person name="Beeson K."/>
            <person name="Sutton G."/>
            <person name="Rogers Y.-H."/>
            <person name="Friedman R."/>
            <person name="Frazier M."/>
            <person name="Venter J.C."/>
        </authorList>
    </citation>
    <scope>NUCLEOTIDE SEQUENCE [LARGE SCALE GENOMIC DNA]</scope>
    <source>
        <strain evidence="2 3">ATCC 23134</strain>
    </source>
</reference>
<feature type="domain" description="PKD" evidence="1">
    <location>
        <begin position="520"/>
        <end position="594"/>
    </location>
</feature>
<dbReference type="eggNOG" id="COG3291">
    <property type="taxonomic scope" value="Bacteria"/>
</dbReference>
<dbReference type="PANTHER" id="PTHR36842:SF1">
    <property type="entry name" value="PROTEIN TOLB"/>
    <property type="match status" value="1"/>
</dbReference>
<feature type="domain" description="PKD" evidence="1">
    <location>
        <begin position="713"/>
        <end position="775"/>
    </location>
</feature>
<protein>
    <submittedName>
        <fullName evidence="2">PKD domain protein</fullName>
    </submittedName>
</protein>
<dbReference type="SMART" id="SM00089">
    <property type="entry name" value="PKD"/>
    <property type="match status" value="4"/>
</dbReference>
<evidence type="ECO:0000259" key="1">
    <source>
        <dbReference type="PROSITE" id="PS50093"/>
    </source>
</evidence>
<evidence type="ECO:0000313" key="3">
    <source>
        <dbReference type="Proteomes" id="UP000004095"/>
    </source>
</evidence>
<feature type="domain" description="PKD" evidence="1">
    <location>
        <begin position="436"/>
        <end position="499"/>
    </location>
</feature>
<dbReference type="InterPro" id="IPR000601">
    <property type="entry name" value="PKD_dom"/>
</dbReference>
<dbReference type="Proteomes" id="UP000004095">
    <property type="component" value="Unassembled WGS sequence"/>
</dbReference>
<sequence length="1059" mass="114590">MTLLIHSQLTLAQGFNIPDNSCPNTDITFTSPNPGANRHFWDFCPGDLVEASGSGNIIATGLNGVTRPLDIATVFDGTNWYSFMPDFRNAGVARAFYGNSLDNTPVITNLAGFTGSLNQSCGIDIINDNGTWYGLIVNFGNNTLTKLNFGSDLGNNTPVATVINSADLDFPTHLSLVKDGSKFVAVAANWKKNLVIFDFGNSMANAPTTSATANLLKTGAGDHGVWGFDLIKGDDNQWYGIGATTGPTFVGPININYISFGATINNTPTIKLLDSEIEGWSDVAAANEVGAGFDVEIVREGNRYYALILTNKYVVLKLDLGEKISDPKASITNLGGFNVLARTNTRETFGFSVNKDKSDWFLYVANQSSNLGIEPFFIKIKLDNPTNCNNSVEQSVTSINPSNRYILSSKYYTELEVFDANMQSLGYYIDSTNIDASVIPQFTPTNLCISETTVFQNQSIGSDSDVNSWDWDFGDGTVSTLKNPSHTYTIPGTYQVKLTPKTVSGTCDNALVKTIKIRPMPKAEFQVGNHPAASQAISFTNNSIVQNESSKTSYLWLFDDGTFSINKNPSHTYTKAGVYNVSLTVTDTTGGCSSFFSKSVTVGAVPEVNFDLSQKACTKTPLTFVNTSKVEDNVGSEIVSYQWNFGGAGTSTEKTPIVTFDFVATYEVSLTVTTNLGVSNTFKKSISFQEGLQSSMQMSTTTGDAPLSVSFTNQTSGALSYLWDFGDGKTSTDANAAHVYDTPGIYTVTFSAYGANGCSIPVTKQVIVSASNTVTEIALTNVRIQDDNIFIELTNNGNTPIISSNLRVVLNNTDTLTGQWSGVLNSLQSTEYLFTLQTGQGSMVSQVCAYIIDVNARQDAKTLDNSFCKNTLDAQVTNALVQGGSCIMFLKNNAQVPVTKLKIVLDFGNTTQETVWTGLLNTNEQTNYIVPLPVSADELASSPFFCASISQINDTTDAVATNNVACQEYDSQFKILGINPNPAVDYINIDYFLPSEQNNDVVKLQIISSQGVLMGEVQLLNLIAGRNNYRYATNQLGTGLYTLVFIRGNAKIVKKVLIK</sequence>
<gene>
    <name evidence="2" type="ORF">M23134_04359</name>
</gene>
<accession>A1ZLY0</accession>
<feature type="domain" description="PKD" evidence="1">
    <location>
        <begin position="635"/>
        <end position="689"/>
    </location>
</feature>
<dbReference type="Gene3D" id="2.60.40.10">
    <property type="entry name" value="Immunoglobulins"/>
    <property type="match status" value="4"/>
</dbReference>
<organism evidence="2 3">
    <name type="scientific">Microscilla marina ATCC 23134</name>
    <dbReference type="NCBI Taxonomy" id="313606"/>
    <lineage>
        <taxon>Bacteria</taxon>
        <taxon>Pseudomonadati</taxon>
        <taxon>Bacteroidota</taxon>
        <taxon>Cytophagia</taxon>
        <taxon>Cytophagales</taxon>
        <taxon>Microscillaceae</taxon>
        <taxon>Microscilla</taxon>
    </lineage>
</organism>
<dbReference type="AlphaFoldDB" id="A1ZLY0"/>
<dbReference type="EMBL" id="AAWS01000015">
    <property type="protein sequence ID" value="EAY28512.1"/>
    <property type="molecule type" value="Genomic_DNA"/>
</dbReference>
<proteinExistence type="predicted"/>
<keyword evidence="3" id="KW-1185">Reference proteome</keyword>
<dbReference type="InterPro" id="IPR022409">
    <property type="entry name" value="PKD/Chitinase_dom"/>
</dbReference>
<evidence type="ECO:0000313" key="2">
    <source>
        <dbReference type="EMBL" id="EAY28512.1"/>
    </source>
</evidence>
<dbReference type="SUPFAM" id="SSF49299">
    <property type="entry name" value="PKD domain"/>
    <property type="match status" value="4"/>
</dbReference>
<dbReference type="InterPro" id="IPR035986">
    <property type="entry name" value="PKD_dom_sf"/>
</dbReference>
<dbReference type="InterPro" id="IPR013783">
    <property type="entry name" value="Ig-like_fold"/>
</dbReference>
<comment type="caution">
    <text evidence="2">The sequence shown here is derived from an EMBL/GenBank/DDBJ whole genome shotgun (WGS) entry which is preliminary data.</text>
</comment>
<dbReference type="PANTHER" id="PTHR36842">
    <property type="entry name" value="PROTEIN TOLB HOMOLOG"/>
    <property type="match status" value="1"/>
</dbReference>
<dbReference type="Pfam" id="PF18911">
    <property type="entry name" value="PKD_4"/>
    <property type="match status" value="4"/>
</dbReference>